<dbReference type="SMART" id="SM00347">
    <property type="entry name" value="HTH_MARR"/>
    <property type="match status" value="1"/>
</dbReference>
<comment type="caution">
    <text evidence="5">The sequence shown here is derived from an EMBL/GenBank/DDBJ whole genome shotgun (WGS) entry which is preliminary data.</text>
</comment>
<protein>
    <submittedName>
        <fullName evidence="5">DNA-binding MarR family transcriptional regulator</fullName>
    </submittedName>
</protein>
<dbReference type="InterPro" id="IPR000835">
    <property type="entry name" value="HTH_MarR-typ"/>
</dbReference>
<dbReference type="InterPro" id="IPR023187">
    <property type="entry name" value="Tscrpt_reg_MarR-type_CS"/>
</dbReference>
<dbReference type="GO" id="GO:0003677">
    <property type="term" value="F:DNA binding"/>
    <property type="evidence" value="ECO:0007669"/>
    <property type="project" value="UniProtKB-KW"/>
</dbReference>
<dbReference type="Pfam" id="PF12802">
    <property type="entry name" value="MarR_2"/>
    <property type="match status" value="1"/>
</dbReference>
<proteinExistence type="predicted"/>
<evidence type="ECO:0000313" key="6">
    <source>
        <dbReference type="Proteomes" id="UP000570514"/>
    </source>
</evidence>
<keyword evidence="1" id="KW-0805">Transcription regulation</keyword>
<dbReference type="PROSITE" id="PS50995">
    <property type="entry name" value="HTH_MARR_2"/>
    <property type="match status" value="1"/>
</dbReference>
<organism evidence="5 6">
    <name type="scientific">Rhizomicrobium palustre</name>
    <dbReference type="NCBI Taxonomy" id="189966"/>
    <lineage>
        <taxon>Bacteria</taxon>
        <taxon>Pseudomonadati</taxon>
        <taxon>Pseudomonadota</taxon>
        <taxon>Alphaproteobacteria</taxon>
        <taxon>Micropepsales</taxon>
        <taxon>Micropepsaceae</taxon>
        <taxon>Rhizomicrobium</taxon>
    </lineage>
</organism>
<dbReference type="PANTHER" id="PTHR33164:SF44">
    <property type="entry name" value="TRANSCRIPTIONAL REGULATORY PROTEIN"/>
    <property type="match status" value="1"/>
</dbReference>
<dbReference type="GO" id="GO:0006950">
    <property type="term" value="P:response to stress"/>
    <property type="evidence" value="ECO:0007669"/>
    <property type="project" value="TreeGrafter"/>
</dbReference>
<evidence type="ECO:0000256" key="1">
    <source>
        <dbReference type="ARBA" id="ARBA00023015"/>
    </source>
</evidence>
<keyword evidence="3" id="KW-0804">Transcription</keyword>
<dbReference type="GO" id="GO:0003700">
    <property type="term" value="F:DNA-binding transcription factor activity"/>
    <property type="evidence" value="ECO:0007669"/>
    <property type="project" value="InterPro"/>
</dbReference>
<evidence type="ECO:0000313" key="5">
    <source>
        <dbReference type="EMBL" id="NIK87738.1"/>
    </source>
</evidence>
<dbReference type="SUPFAM" id="SSF46785">
    <property type="entry name" value="Winged helix' DNA-binding domain"/>
    <property type="match status" value="1"/>
</dbReference>
<keyword evidence="2 5" id="KW-0238">DNA-binding</keyword>
<dbReference type="InterPro" id="IPR039422">
    <property type="entry name" value="MarR/SlyA-like"/>
</dbReference>
<dbReference type="InterPro" id="IPR036390">
    <property type="entry name" value="WH_DNA-bd_sf"/>
</dbReference>
<reference evidence="5 6" key="1">
    <citation type="submission" date="2020-03" db="EMBL/GenBank/DDBJ databases">
        <title>Genomic Encyclopedia of Type Strains, Phase IV (KMG-IV): sequencing the most valuable type-strain genomes for metagenomic binning, comparative biology and taxonomic classification.</title>
        <authorList>
            <person name="Goeker M."/>
        </authorList>
    </citation>
    <scope>NUCLEOTIDE SEQUENCE [LARGE SCALE GENOMIC DNA]</scope>
    <source>
        <strain evidence="5 6">DSM 19867</strain>
    </source>
</reference>
<dbReference type="AlphaFoldDB" id="A0A846MW00"/>
<dbReference type="PROSITE" id="PS01117">
    <property type="entry name" value="HTH_MARR_1"/>
    <property type="match status" value="1"/>
</dbReference>
<gene>
    <name evidence="5" type="ORF">FHS83_001056</name>
</gene>
<dbReference type="PRINTS" id="PR00598">
    <property type="entry name" value="HTHMARR"/>
</dbReference>
<evidence type="ECO:0000256" key="3">
    <source>
        <dbReference type="ARBA" id="ARBA00023163"/>
    </source>
</evidence>
<evidence type="ECO:0000259" key="4">
    <source>
        <dbReference type="PROSITE" id="PS50995"/>
    </source>
</evidence>
<accession>A0A846MW00</accession>
<feature type="domain" description="HTH marR-type" evidence="4">
    <location>
        <begin position="20"/>
        <end position="155"/>
    </location>
</feature>
<dbReference type="PANTHER" id="PTHR33164">
    <property type="entry name" value="TRANSCRIPTIONAL REGULATOR, MARR FAMILY"/>
    <property type="match status" value="1"/>
</dbReference>
<dbReference type="EMBL" id="JAASRM010000001">
    <property type="protein sequence ID" value="NIK87738.1"/>
    <property type="molecule type" value="Genomic_DNA"/>
</dbReference>
<keyword evidence="6" id="KW-1185">Reference proteome</keyword>
<name>A0A846MW00_9PROT</name>
<dbReference type="RefSeq" id="WP_208414238.1">
    <property type="nucleotide sequence ID" value="NZ_BAAADC010000001.1"/>
</dbReference>
<sequence length="164" mass="17814">MSDAKFGGMPPDTRALYLSDEALKQGLDLLFVAARDVAGKAAPVLAEAGLGRAHARALHFIARHPGLSVAELLSFLKITKQSLNRVLNELLQGGFVERKTGLQDRRTRSLELTPRGKALADAVWNAQRPLLVAAFKTAGQDAVNGYRKVLIGMTGEPDRWRTKA</sequence>
<dbReference type="Proteomes" id="UP000570514">
    <property type="component" value="Unassembled WGS sequence"/>
</dbReference>
<dbReference type="Gene3D" id="1.10.10.10">
    <property type="entry name" value="Winged helix-like DNA-binding domain superfamily/Winged helix DNA-binding domain"/>
    <property type="match status" value="1"/>
</dbReference>
<evidence type="ECO:0000256" key="2">
    <source>
        <dbReference type="ARBA" id="ARBA00023125"/>
    </source>
</evidence>
<dbReference type="InterPro" id="IPR036388">
    <property type="entry name" value="WH-like_DNA-bd_sf"/>
</dbReference>